<dbReference type="GO" id="GO:0005524">
    <property type="term" value="F:ATP binding"/>
    <property type="evidence" value="ECO:0007669"/>
    <property type="project" value="UniProtKB-KW"/>
</dbReference>
<keyword evidence="2 8" id="KW-0812">Transmembrane</keyword>
<keyword evidence="4 11" id="KW-0067">ATP-binding</keyword>
<evidence type="ECO:0000256" key="4">
    <source>
        <dbReference type="ARBA" id="ARBA00022840"/>
    </source>
</evidence>
<evidence type="ECO:0000259" key="9">
    <source>
        <dbReference type="PROSITE" id="PS50893"/>
    </source>
</evidence>
<keyword evidence="12" id="KW-1185">Reference proteome</keyword>
<dbReference type="RefSeq" id="WP_344913873.1">
    <property type="nucleotide sequence ID" value="NZ_BAAAYO010000013.1"/>
</dbReference>
<keyword evidence="6 8" id="KW-0472">Membrane</keyword>
<dbReference type="InterPro" id="IPR003593">
    <property type="entry name" value="AAA+_ATPase"/>
</dbReference>
<dbReference type="SMART" id="SM00382">
    <property type="entry name" value="AAA"/>
    <property type="match status" value="1"/>
</dbReference>
<feature type="domain" description="ABC transmembrane type-1" evidence="10">
    <location>
        <begin position="27"/>
        <end position="308"/>
    </location>
</feature>
<dbReference type="InterPro" id="IPR027417">
    <property type="entry name" value="P-loop_NTPase"/>
</dbReference>
<dbReference type="PANTHER" id="PTHR43394">
    <property type="entry name" value="ATP-DEPENDENT PERMEASE MDL1, MITOCHONDRIAL"/>
    <property type="match status" value="1"/>
</dbReference>
<feature type="compositionally biased region" description="Basic and acidic residues" evidence="7">
    <location>
        <begin position="584"/>
        <end position="602"/>
    </location>
</feature>
<evidence type="ECO:0000259" key="10">
    <source>
        <dbReference type="PROSITE" id="PS50929"/>
    </source>
</evidence>
<dbReference type="SUPFAM" id="SSF52540">
    <property type="entry name" value="P-loop containing nucleoside triphosphate hydrolases"/>
    <property type="match status" value="1"/>
</dbReference>
<evidence type="ECO:0000256" key="6">
    <source>
        <dbReference type="ARBA" id="ARBA00023136"/>
    </source>
</evidence>
<evidence type="ECO:0000256" key="5">
    <source>
        <dbReference type="ARBA" id="ARBA00022989"/>
    </source>
</evidence>
<name>A0ABV5W194_9BACL</name>
<dbReference type="Gene3D" id="3.40.50.300">
    <property type="entry name" value="P-loop containing nucleotide triphosphate hydrolases"/>
    <property type="match status" value="1"/>
</dbReference>
<dbReference type="Pfam" id="PF00664">
    <property type="entry name" value="ABC_membrane"/>
    <property type="match status" value="1"/>
</dbReference>
<dbReference type="SUPFAM" id="SSF90123">
    <property type="entry name" value="ABC transporter transmembrane region"/>
    <property type="match status" value="1"/>
</dbReference>
<dbReference type="InterPro" id="IPR039421">
    <property type="entry name" value="Type_1_exporter"/>
</dbReference>
<sequence>MKLAFVAIPDWLAFFAAQLTRSKRAFLLVALLTAAASACGAAAPLLIGRLMEAAAAGGQAGLTVPAVLLLAVLLAFELCVACRAYVSNKTMTDLSYKLTEDTLGTVLRTSAPFFAATARGELLQRCTQDTRAIQKFGLSTLPGFLQELLLAGLALAVIARWNAPLAVALVAAYVLLFIPVHAFGRKRGRTRLELAAHDSRVRQSLLEKLETMIQIKLYGTERQEYEAVAAEQSRWAGLKFQEGVADSLYRLFPRIPDSLAPALVFLFAGWQMATGDATVGQLVAIVAYIPAVNAPVRSFFSLYAAFADIRARIRGIVDYSHLPVEPGLRPGLRTLPDYRGLPVEFRKVSVAGERGDLLRGLTFKVEPGEHIAIVGPSGAGKSTLLQLLLRLREPSGGEIRFGETPLAELNASHLRRRCGYVMQESALFGGSLRSNLTYLAPADETELDEWLGVFGAADLATALPDGYETDIGPGGARLSGGQRQLVSLTRAMVARPDLLLLDEATSSLDQEAETAVYEALHARAGGTTRFAVTHRLRGAAIADRIFVLDRGELVEQGTHRELLTRQGLYAELWRREREQFAEDRSGYYESERKEGGVEHESRPVATLR</sequence>
<dbReference type="Proteomes" id="UP001589619">
    <property type="component" value="Unassembled WGS sequence"/>
</dbReference>
<evidence type="ECO:0000256" key="1">
    <source>
        <dbReference type="ARBA" id="ARBA00004651"/>
    </source>
</evidence>
<dbReference type="PROSITE" id="PS50893">
    <property type="entry name" value="ABC_TRANSPORTER_2"/>
    <property type="match status" value="1"/>
</dbReference>
<dbReference type="InterPro" id="IPR003439">
    <property type="entry name" value="ABC_transporter-like_ATP-bd"/>
</dbReference>
<dbReference type="PROSITE" id="PS50929">
    <property type="entry name" value="ABC_TM1F"/>
    <property type="match status" value="1"/>
</dbReference>
<evidence type="ECO:0000256" key="2">
    <source>
        <dbReference type="ARBA" id="ARBA00022692"/>
    </source>
</evidence>
<accession>A0ABV5W194</accession>
<dbReference type="EMBL" id="JBHMAG010000014">
    <property type="protein sequence ID" value="MFB9754288.1"/>
    <property type="molecule type" value="Genomic_DNA"/>
</dbReference>
<dbReference type="Pfam" id="PF00005">
    <property type="entry name" value="ABC_tran"/>
    <property type="match status" value="1"/>
</dbReference>
<evidence type="ECO:0000313" key="11">
    <source>
        <dbReference type="EMBL" id="MFB9754288.1"/>
    </source>
</evidence>
<evidence type="ECO:0000256" key="8">
    <source>
        <dbReference type="SAM" id="Phobius"/>
    </source>
</evidence>
<protein>
    <submittedName>
        <fullName evidence="11">ABC transporter ATP-binding protein</fullName>
    </submittedName>
</protein>
<reference evidence="11 12" key="1">
    <citation type="submission" date="2024-09" db="EMBL/GenBank/DDBJ databases">
        <authorList>
            <person name="Sun Q."/>
            <person name="Mori K."/>
        </authorList>
    </citation>
    <scope>NUCLEOTIDE SEQUENCE [LARGE SCALE GENOMIC DNA]</scope>
    <source>
        <strain evidence="11 12">JCM 12520</strain>
    </source>
</reference>
<feature type="transmembrane region" description="Helical" evidence="8">
    <location>
        <begin position="141"/>
        <end position="159"/>
    </location>
</feature>
<keyword evidence="3" id="KW-0547">Nucleotide-binding</keyword>
<dbReference type="InterPro" id="IPR036640">
    <property type="entry name" value="ABC1_TM_sf"/>
</dbReference>
<keyword evidence="5 8" id="KW-1133">Transmembrane helix</keyword>
<feature type="domain" description="ABC transporter" evidence="9">
    <location>
        <begin position="343"/>
        <end position="575"/>
    </location>
</feature>
<comment type="caution">
    <text evidence="11">The sequence shown here is derived from an EMBL/GenBank/DDBJ whole genome shotgun (WGS) entry which is preliminary data.</text>
</comment>
<comment type="subcellular location">
    <subcellularLocation>
        <location evidence="1">Cell membrane</location>
        <topology evidence="1">Multi-pass membrane protein</topology>
    </subcellularLocation>
</comment>
<dbReference type="PANTHER" id="PTHR43394:SF1">
    <property type="entry name" value="ATP-BINDING CASSETTE SUB-FAMILY B MEMBER 10, MITOCHONDRIAL"/>
    <property type="match status" value="1"/>
</dbReference>
<organism evidence="11 12">
    <name type="scientific">Paenibacillus hodogayensis</name>
    <dbReference type="NCBI Taxonomy" id="279208"/>
    <lineage>
        <taxon>Bacteria</taxon>
        <taxon>Bacillati</taxon>
        <taxon>Bacillota</taxon>
        <taxon>Bacilli</taxon>
        <taxon>Bacillales</taxon>
        <taxon>Paenibacillaceae</taxon>
        <taxon>Paenibacillus</taxon>
    </lineage>
</organism>
<proteinExistence type="predicted"/>
<evidence type="ECO:0000256" key="7">
    <source>
        <dbReference type="SAM" id="MobiDB-lite"/>
    </source>
</evidence>
<dbReference type="InterPro" id="IPR011527">
    <property type="entry name" value="ABC1_TM_dom"/>
</dbReference>
<feature type="region of interest" description="Disordered" evidence="7">
    <location>
        <begin position="584"/>
        <end position="608"/>
    </location>
</feature>
<evidence type="ECO:0000313" key="12">
    <source>
        <dbReference type="Proteomes" id="UP001589619"/>
    </source>
</evidence>
<feature type="transmembrane region" description="Helical" evidence="8">
    <location>
        <begin position="165"/>
        <end position="184"/>
    </location>
</feature>
<dbReference type="Gene3D" id="1.20.1560.10">
    <property type="entry name" value="ABC transporter type 1, transmembrane domain"/>
    <property type="match status" value="1"/>
</dbReference>
<feature type="transmembrane region" description="Helical" evidence="8">
    <location>
        <begin position="66"/>
        <end position="86"/>
    </location>
</feature>
<gene>
    <name evidence="11" type="ORF">ACFFNY_22185</name>
</gene>
<evidence type="ECO:0000256" key="3">
    <source>
        <dbReference type="ARBA" id="ARBA00022741"/>
    </source>
</evidence>